<dbReference type="Pfam" id="PF00335">
    <property type="entry name" value="Tetraspanin"/>
    <property type="match status" value="1"/>
</dbReference>
<dbReference type="EMBL" id="NCVQ01000006">
    <property type="protein sequence ID" value="PWZ20247.1"/>
    <property type="molecule type" value="Genomic_DNA"/>
</dbReference>
<evidence type="ECO:0000256" key="3">
    <source>
        <dbReference type="ARBA" id="ARBA00022692"/>
    </source>
</evidence>
<comment type="caution">
    <text evidence="7">The sequence shown here is derived from an EMBL/GenBank/DDBJ whole genome shotgun (WGS) entry which is preliminary data.</text>
</comment>
<dbReference type="HOGENOM" id="CLU_066970_0_1_1"/>
<dbReference type="Proteomes" id="UP000251960">
    <property type="component" value="Chromosome 5"/>
</dbReference>
<dbReference type="GO" id="GO:0009734">
    <property type="term" value="P:auxin-activated signaling pathway"/>
    <property type="evidence" value="ECO:0007669"/>
    <property type="project" value="InterPro"/>
</dbReference>
<evidence type="ECO:0000256" key="6">
    <source>
        <dbReference type="SAM" id="Phobius"/>
    </source>
</evidence>
<evidence type="ECO:0000313" key="7">
    <source>
        <dbReference type="EMBL" id="PWZ20247.1"/>
    </source>
</evidence>
<evidence type="ECO:0000256" key="2">
    <source>
        <dbReference type="ARBA" id="ARBA00006840"/>
    </source>
</evidence>
<name>A0A8J8YGP6_MAIZE</name>
<keyword evidence="5 6" id="KW-0472">Membrane</keyword>
<keyword evidence="3 6" id="KW-0812">Transmembrane</keyword>
<dbReference type="OrthoDB" id="664300at2759"/>
<feature type="transmembrane region" description="Helical" evidence="6">
    <location>
        <begin position="71"/>
        <end position="95"/>
    </location>
</feature>
<protein>
    <submittedName>
        <fullName evidence="7">Tetraspanin-2</fullName>
    </submittedName>
</protein>
<comment type="similarity">
    <text evidence="2">Belongs to the tetraspanin (TM4SF) family.</text>
</comment>
<dbReference type="KEGG" id="zma:100191693"/>
<keyword evidence="4 6" id="KW-1133">Transmembrane helix</keyword>
<dbReference type="GO" id="GO:0016020">
    <property type="term" value="C:membrane"/>
    <property type="evidence" value="ECO:0007669"/>
    <property type="project" value="UniProtKB-SubCell"/>
</dbReference>
<evidence type="ECO:0000256" key="1">
    <source>
        <dbReference type="ARBA" id="ARBA00004141"/>
    </source>
</evidence>
<evidence type="ECO:0000256" key="4">
    <source>
        <dbReference type="ARBA" id="ARBA00022989"/>
    </source>
</evidence>
<feature type="transmembrane region" description="Helical" evidence="6">
    <location>
        <begin position="43"/>
        <end position="65"/>
    </location>
</feature>
<proteinExistence type="inferred from homology"/>
<dbReference type="PANTHER" id="PTHR32191">
    <property type="entry name" value="TETRASPANIN-8-RELATED"/>
    <property type="match status" value="1"/>
</dbReference>
<dbReference type="InterPro" id="IPR044991">
    <property type="entry name" value="TET_plant"/>
</dbReference>
<reference evidence="7" key="1">
    <citation type="journal article" date="2018" name="Nat. Genet.">
        <title>Extensive intraspecific gene order and gene structural variations between Mo17 and other maize genomes.</title>
        <authorList>
            <person name="Sun S."/>
            <person name="Zhou Y."/>
            <person name="Chen J."/>
            <person name="Shi J."/>
            <person name="Zhao H."/>
            <person name="Zhao H."/>
            <person name="Song W."/>
            <person name="Zhang M."/>
            <person name="Cui Y."/>
            <person name="Dong X."/>
            <person name="Liu H."/>
            <person name="Ma X."/>
            <person name="Jiao Y."/>
            <person name="Wang B."/>
            <person name="Wei X."/>
            <person name="Stein J.C."/>
            <person name="Glaubitz J.C."/>
            <person name="Lu F."/>
            <person name="Yu G."/>
            <person name="Liang C."/>
            <person name="Fengler K."/>
            <person name="Li B."/>
            <person name="Rafalski A."/>
            <person name="Schnable P.S."/>
            <person name="Ware D.H."/>
            <person name="Buckler E.S."/>
            <person name="Lai J."/>
        </authorList>
    </citation>
    <scope>NUCLEOTIDE SEQUENCE [LARGE SCALE GENOMIC DNA]</scope>
    <source>
        <tissue evidence="7">Seedling</tissue>
    </source>
</reference>
<dbReference type="InterPro" id="IPR018499">
    <property type="entry name" value="Tetraspanin/Peripherin"/>
</dbReference>
<evidence type="ECO:0000256" key="5">
    <source>
        <dbReference type="ARBA" id="ARBA00023136"/>
    </source>
</evidence>
<sequence length="270" mass="28887">MAVSNNITACVTLLALICAVPVIASGVWFASAQGEECARLARWPVAILGGLLLLAALAGFVGAYWNRRGLLAFYLFAMASLVVLLIALLAFAFAVTRGSGAYPVLGRAYDDYRLDGFSMWLRGYVSDDPGRWDKVRACLAVSDTCKKLARQAAFTSADQFYQSHLSPLQSGCCKPPSVCGFSYVSPTVWSAPAARPAADADCGLWSNDPGQLCYGCESCKAGLLEALRDQWHKANVALVVATVALVILYLVGCSAYKNAQAAAIFGRRKY</sequence>
<dbReference type="OMA" id="DNECIHN"/>
<dbReference type="AlphaFoldDB" id="A0A8J8YGP6"/>
<feature type="transmembrane region" description="Helical" evidence="6">
    <location>
        <begin position="6"/>
        <end position="31"/>
    </location>
</feature>
<gene>
    <name evidence="7" type="primary">TET2_0</name>
    <name evidence="7" type="ORF">Zm00014a_007487</name>
</gene>
<organism evidence="7">
    <name type="scientific">Zea mays</name>
    <name type="common">Maize</name>
    <dbReference type="NCBI Taxonomy" id="4577"/>
    <lineage>
        <taxon>Eukaryota</taxon>
        <taxon>Viridiplantae</taxon>
        <taxon>Streptophyta</taxon>
        <taxon>Embryophyta</taxon>
        <taxon>Tracheophyta</taxon>
        <taxon>Spermatophyta</taxon>
        <taxon>Magnoliopsida</taxon>
        <taxon>Liliopsida</taxon>
        <taxon>Poales</taxon>
        <taxon>Poaceae</taxon>
        <taxon>PACMAD clade</taxon>
        <taxon>Panicoideae</taxon>
        <taxon>Andropogonodae</taxon>
        <taxon>Andropogoneae</taxon>
        <taxon>Tripsacinae</taxon>
        <taxon>Zea</taxon>
    </lineage>
</organism>
<feature type="transmembrane region" description="Helical" evidence="6">
    <location>
        <begin position="234"/>
        <end position="252"/>
    </location>
</feature>
<comment type="subcellular location">
    <subcellularLocation>
        <location evidence="1">Membrane</location>
        <topology evidence="1">Multi-pass membrane protein</topology>
    </subcellularLocation>
</comment>
<accession>A0A8J8YGP6</accession>